<protein>
    <submittedName>
        <fullName evidence="1">Uncharacterized protein</fullName>
    </submittedName>
</protein>
<sequence length="58" mass="6134">MVDGDRAARLLRSITDDLAVLRAEATTGPQRRAADPLDDPSDLADFVAAVAGWVPDQA</sequence>
<proteinExistence type="predicted"/>
<dbReference type="EMBL" id="SMFZ01000001">
    <property type="protein sequence ID" value="TCK27366.1"/>
    <property type="molecule type" value="Genomic_DNA"/>
</dbReference>
<reference evidence="1 2" key="1">
    <citation type="submission" date="2019-03" db="EMBL/GenBank/DDBJ databases">
        <title>Sequencing the genomes of 1000 actinobacteria strains.</title>
        <authorList>
            <person name="Klenk H.-P."/>
        </authorList>
    </citation>
    <scope>NUCLEOTIDE SEQUENCE [LARGE SCALE GENOMIC DNA]</scope>
    <source>
        <strain evidence="1 2">DSM 44969</strain>
    </source>
</reference>
<evidence type="ECO:0000313" key="2">
    <source>
        <dbReference type="Proteomes" id="UP000295560"/>
    </source>
</evidence>
<gene>
    <name evidence="1" type="ORF">EV378_3237</name>
</gene>
<name>A0A4V2PJ65_PSEEN</name>
<dbReference type="Proteomes" id="UP000295560">
    <property type="component" value="Unassembled WGS sequence"/>
</dbReference>
<accession>A0A4V2PJ65</accession>
<comment type="caution">
    <text evidence="1">The sequence shown here is derived from an EMBL/GenBank/DDBJ whole genome shotgun (WGS) entry which is preliminary data.</text>
</comment>
<organism evidence="1 2">
    <name type="scientific">Pseudonocardia endophytica</name>
    <dbReference type="NCBI Taxonomy" id="401976"/>
    <lineage>
        <taxon>Bacteria</taxon>
        <taxon>Bacillati</taxon>
        <taxon>Actinomycetota</taxon>
        <taxon>Actinomycetes</taxon>
        <taxon>Pseudonocardiales</taxon>
        <taxon>Pseudonocardiaceae</taxon>
        <taxon>Pseudonocardia</taxon>
    </lineage>
</organism>
<evidence type="ECO:0000313" key="1">
    <source>
        <dbReference type="EMBL" id="TCK27366.1"/>
    </source>
</evidence>
<dbReference type="RefSeq" id="WP_165922305.1">
    <property type="nucleotide sequence ID" value="NZ_SMFZ01000001.1"/>
</dbReference>
<dbReference type="AlphaFoldDB" id="A0A4V2PJ65"/>
<keyword evidence="2" id="KW-1185">Reference proteome</keyword>